<reference evidence="1 2" key="1">
    <citation type="journal article" date="2013" name="PLoS Genet.">
        <title>Comparative genome structure, secondary metabolite, and effector coding capacity across Cochliobolus pathogens.</title>
        <authorList>
            <person name="Condon B.J."/>
            <person name="Leng Y."/>
            <person name="Wu D."/>
            <person name="Bushley K.E."/>
            <person name="Ohm R.A."/>
            <person name="Otillar R."/>
            <person name="Martin J."/>
            <person name="Schackwitz W."/>
            <person name="Grimwood J."/>
            <person name="MohdZainudin N."/>
            <person name="Xue C."/>
            <person name="Wang R."/>
            <person name="Manning V.A."/>
            <person name="Dhillon B."/>
            <person name="Tu Z.J."/>
            <person name="Steffenson B.J."/>
            <person name="Salamov A."/>
            <person name="Sun H."/>
            <person name="Lowry S."/>
            <person name="LaButti K."/>
            <person name="Han J."/>
            <person name="Copeland A."/>
            <person name="Lindquist E."/>
            <person name="Barry K."/>
            <person name="Schmutz J."/>
            <person name="Baker S.E."/>
            <person name="Ciuffetti L.M."/>
            <person name="Grigoriev I.V."/>
            <person name="Zhong S."/>
            <person name="Turgeon B.G."/>
        </authorList>
    </citation>
    <scope>NUCLEOTIDE SEQUENCE [LARGE SCALE GENOMIC DNA]</scope>
    <source>
        <strain evidence="1 2">FI3</strain>
    </source>
</reference>
<sequence length="124" mass="13414">MGQERSTSNLIAVWNQDPRLCLGGNASYHRSEWQSRVSTATVTGAVPLIDSAAKEVGFSDLQKRNQPFYTQCPDGVTTIFKNCSLGGDLGKAYNGQCGAVMWSGTCQSTKILRGFCISDIELNS</sequence>
<keyword evidence="2" id="KW-1185">Reference proteome</keyword>
<protein>
    <submittedName>
        <fullName evidence="1">Uncharacterized protein</fullName>
    </submittedName>
</protein>
<organism evidence="1 2">
    <name type="scientific">Bipolaris victoriae (strain FI3)</name>
    <name type="common">Victoria blight of oats agent</name>
    <name type="synonym">Cochliobolus victoriae</name>
    <dbReference type="NCBI Taxonomy" id="930091"/>
    <lineage>
        <taxon>Eukaryota</taxon>
        <taxon>Fungi</taxon>
        <taxon>Dikarya</taxon>
        <taxon>Ascomycota</taxon>
        <taxon>Pezizomycotina</taxon>
        <taxon>Dothideomycetes</taxon>
        <taxon>Pleosporomycetidae</taxon>
        <taxon>Pleosporales</taxon>
        <taxon>Pleosporineae</taxon>
        <taxon>Pleosporaceae</taxon>
        <taxon>Bipolaris</taxon>
    </lineage>
</organism>
<dbReference type="Proteomes" id="UP000054337">
    <property type="component" value="Unassembled WGS sequence"/>
</dbReference>
<dbReference type="HOGENOM" id="CLU_2003505_0_0_1"/>
<proteinExistence type="predicted"/>
<name>W7ENA8_BIPV3</name>
<evidence type="ECO:0000313" key="1">
    <source>
        <dbReference type="EMBL" id="EUN29461.1"/>
    </source>
</evidence>
<dbReference type="AlphaFoldDB" id="W7ENA8"/>
<evidence type="ECO:0000313" key="2">
    <source>
        <dbReference type="Proteomes" id="UP000054337"/>
    </source>
</evidence>
<dbReference type="GeneID" id="26251403"/>
<dbReference type="RefSeq" id="XP_014559016.1">
    <property type="nucleotide sequence ID" value="XM_014703530.1"/>
</dbReference>
<accession>W7ENA8</accession>
<gene>
    <name evidence="1" type="ORF">COCVIDRAFT_13882</name>
</gene>
<dbReference type="EMBL" id="KI968712">
    <property type="protein sequence ID" value="EUN29461.1"/>
    <property type="molecule type" value="Genomic_DNA"/>
</dbReference>